<keyword evidence="3" id="KW-1185">Reference proteome</keyword>
<dbReference type="RefSeq" id="WP_183542899.1">
    <property type="nucleotide sequence ID" value="NZ_BMQT01000004.1"/>
</dbReference>
<evidence type="ECO:0000256" key="1">
    <source>
        <dbReference type="SAM" id="Phobius"/>
    </source>
</evidence>
<evidence type="ECO:0000313" key="2">
    <source>
        <dbReference type="EMBL" id="MBB3088098.1"/>
    </source>
</evidence>
<evidence type="ECO:0008006" key="4">
    <source>
        <dbReference type="Google" id="ProtNLM"/>
    </source>
</evidence>
<keyword evidence="1" id="KW-0472">Membrane</keyword>
<reference evidence="2 3" key="1">
    <citation type="submission" date="2020-08" db="EMBL/GenBank/DDBJ databases">
        <title>Genomic Encyclopedia of Type Strains, Phase III (KMG-III): the genomes of soil and plant-associated and newly described type strains.</title>
        <authorList>
            <person name="Whitman W."/>
        </authorList>
    </citation>
    <scope>NUCLEOTIDE SEQUENCE [LARGE SCALE GENOMIC DNA]</scope>
    <source>
        <strain evidence="2 3">CECT 3302</strain>
    </source>
</reference>
<feature type="transmembrane region" description="Helical" evidence="1">
    <location>
        <begin position="199"/>
        <end position="222"/>
    </location>
</feature>
<proteinExistence type="predicted"/>
<feature type="transmembrane region" description="Helical" evidence="1">
    <location>
        <begin position="168"/>
        <end position="187"/>
    </location>
</feature>
<feature type="transmembrane region" description="Helical" evidence="1">
    <location>
        <begin position="20"/>
        <end position="42"/>
    </location>
</feature>
<comment type="caution">
    <text evidence="2">The sequence shown here is derived from an EMBL/GenBank/DDBJ whole genome shotgun (WGS) entry which is preliminary data.</text>
</comment>
<dbReference type="Pfam" id="PF11139">
    <property type="entry name" value="SfLAP"/>
    <property type="match status" value="1"/>
</dbReference>
<accession>A0A7W5A268</accession>
<dbReference type="AlphaFoldDB" id="A0A7W5A268"/>
<feature type="transmembrane region" description="Helical" evidence="1">
    <location>
        <begin position="129"/>
        <end position="156"/>
    </location>
</feature>
<dbReference type="EMBL" id="JACHXG010000002">
    <property type="protein sequence ID" value="MBB3088098.1"/>
    <property type="molecule type" value="Genomic_DNA"/>
</dbReference>
<feature type="transmembrane region" description="Helical" evidence="1">
    <location>
        <begin position="90"/>
        <end position="108"/>
    </location>
</feature>
<name>A0A7W5A268_9ACTN</name>
<sequence>MSRLLTRHTRGLWSMANLLAVLPLAFVMVAGPQFVSAVFLAASRDPRRASIAFLAGVALGTALSVGVFYLLAGLVHDPARAAEPDSGNSLLDYLLPVLLVAMAVRVFLRRGSSTPPAWMTSLAESTPRFAFRLGLLLFLFMPTDVLAAMTVGSYLARHDLPWWQCAPFVAVTVLLAAIPLLILVLMGKRADVLLPRIRAWMTTNSWVVSEIVIIFLLVVTLAG</sequence>
<evidence type="ECO:0000313" key="3">
    <source>
        <dbReference type="Proteomes" id="UP000577707"/>
    </source>
</evidence>
<feature type="transmembrane region" description="Helical" evidence="1">
    <location>
        <begin position="49"/>
        <end position="70"/>
    </location>
</feature>
<protein>
    <recommendedName>
        <fullName evidence="4">GAP family protein</fullName>
    </recommendedName>
</protein>
<keyword evidence="1" id="KW-0812">Transmembrane</keyword>
<dbReference type="InterPro" id="IPR021315">
    <property type="entry name" value="Gap/Sap"/>
</dbReference>
<gene>
    <name evidence="2" type="ORF">FHS12_001031</name>
</gene>
<dbReference type="Proteomes" id="UP000577707">
    <property type="component" value="Unassembled WGS sequence"/>
</dbReference>
<organism evidence="2 3">
    <name type="scientific">Nocardioides albus</name>
    <dbReference type="NCBI Taxonomy" id="1841"/>
    <lineage>
        <taxon>Bacteria</taxon>
        <taxon>Bacillati</taxon>
        <taxon>Actinomycetota</taxon>
        <taxon>Actinomycetes</taxon>
        <taxon>Propionibacteriales</taxon>
        <taxon>Nocardioidaceae</taxon>
        <taxon>Nocardioides</taxon>
    </lineage>
</organism>
<keyword evidence="1" id="KW-1133">Transmembrane helix</keyword>